<dbReference type="Proteomes" id="UP000001202">
    <property type="component" value="Chromosome"/>
</dbReference>
<sequence>MVPANVFENLRALQVVLAQKNRLETEIAEAPKFLVAQEELLTRCKESFIEKNVEYESVREEVARLTTELCKAEKRREDAEVAMDNISTQREYDALDREIQEAKRQEVALRSEVARSDVAYKRLAEEIKLDQEDIVQQERELTENKARVDAEVRGKREQVLRLQEEERRLSPDLDRDVLFKFERIIKSKQGVGIVPVRGNVCAGCHMILPAQFSTGVREGNSIVYCPYCSRILYYEETDEPEMTFFDEEDLGSLSDLVYPEESGGFGGGDREEI</sequence>
<organism evidence="3 4">
    <name type="scientific">Treponema pallidum subsp. pallidum (strain SS14)</name>
    <dbReference type="NCBI Taxonomy" id="455434"/>
    <lineage>
        <taxon>Bacteria</taxon>
        <taxon>Pseudomonadati</taxon>
        <taxon>Spirochaetota</taxon>
        <taxon>Spirochaetia</taxon>
        <taxon>Spirochaetales</taxon>
        <taxon>Treponemataceae</taxon>
        <taxon>Treponema</taxon>
    </lineage>
</organism>
<accession>A0A0H3BII0</accession>
<dbReference type="EMBL" id="CP000805">
    <property type="protein sequence ID" value="ACD70918.1"/>
    <property type="molecule type" value="Genomic_DNA"/>
</dbReference>
<dbReference type="Pfam" id="PF02591">
    <property type="entry name" value="Zn_ribbon_9"/>
    <property type="match status" value="1"/>
</dbReference>
<evidence type="ECO:0000313" key="3">
    <source>
        <dbReference type="EMBL" id="ACD70918.1"/>
    </source>
</evidence>
<proteinExistence type="predicted"/>
<dbReference type="PATRIC" id="fig|455434.6.peg.493"/>
<keyword evidence="1" id="KW-0175">Coiled coil</keyword>
<gene>
    <name evidence="3" type="ordered locus">TPASS_0494</name>
</gene>
<dbReference type="InterPro" id="IPR003743">
    <property type="entry name" value="Zf-RING_7"/>
</dbReference>
<reference evidence="3 4" key="1">
    <citation type="journal article" date="2008" name="BMC Microbiol.">
        <title>Complete genome sequence of Treponema pallidum ssp. pallidum strain SS14 determined with oligonucleotide arrays.</title>
        <authorList>
            <person name="Matejkova P."/>
            <person name="Strouhal M."/>
            <person name="Smajs D."/>
            <person name="Norris S.J."/>
            <person name="Palzkill T."/>
            <person name="Petrosino J.F."/>
            <person name="Sodergren E."/>
            <person name="Norton J.E."/>
            <person name="Singh J."/>
            <person name="Richmond T.A."/>
            <person name="Molla M.N."/>
            <person name="Albert T.J."/>
            <person name="Weinstock G.M."/>
        </authorList>
    </citation>
    <scope>NUCLEOTIDE SEQUENCE [LARGE SCALE GENOMIC DNA]</scope>
    <source>
        <strain evidence="3 4">SS14</strain>
    </source>
</reference>
<dbReference type="InterPro" id="IPR052376">
    <property type="entry name" value="Oxidative_Scav/Glycosyltrans"/>
</dbReference>
<protein>
    <recommendedName>
        <fullName evidence="2">C4-type zinc ribbon domain-containing protein</fullName>
    </recommendedName>
</protein>
<feature type="domain" description="C4-type zinc ribbon" evidence="2">
    <location>
        <begin position="200"/>
        <end position="232"/>
    </location>
</feature>
<dbReference type="PANTHER" id="PTHR39082:SF1">
    <property type="entry name" value="SCAVENGER RECEPTOR CLASS A MEMBER 3"/>
    <property type="match status" value="1"/>
</dbReference>
<name>A0A0H3BII0_TREPS</name>
<dbReference type="AlphaFoldDB" id="A0A0H3BII0"/>
<evidence type="ECO:0000256" key="1">
    <source>
        <dbReference type="SAM" id="Coils"/>
    </source>
</evidence>
<dbReference type="RefSeq" id="WP_010881943.1">
    <property type="nucleotide sequence ID" value="NC_010741.1"/>
</dbReference>
<dbReference type="Gene3D" id="1.10.287.1490">
    <property type="match status" value="1"/>
</dbReference>
<evidence type="ECO:0000313" key="4">
    <source>
        <dbReference type="Proteomes" id="UP000001202"/>
    </source>
</evidence>
<dbReference type="PANTHER" id="PTHR39082">
    <property type="entry name" value="PHOSPHOLIPASE C-BETA-2-RELATED"/>
    <property type="match status" value="1"/>
</dbReference>
<feature type="coiled-coil region" evidence="1">
    <location>
        <begin position="85"/>
        <end position="165"/>
    </location>
</feature>
<evidence type="ECO:0000259" key="2">
    <source>
        <dbReference type="Pfam" id="PF02591"/>
    </source>
</evidence>
<dbReference type="KEGG" id="tpp:TPASS_0494"/>
<dbReference type="GeneID" id="93876262"/>